<feature type="signal peptide" evidence="1">
    <location>
        <begin position="1"/>
        <end position="35"/>
    </location>
</feature>
<proteinExistence type="evidence at transcript level"/>
<protein>
    <submittedName>
        <fullName evidence="2">Putative ixodes 26 kDa salivary protein</fullName>
    </submittedName>
</protein>
<organism evidence="2">
    <name type="scientific">Ixodes ricinus</name>
    <name type="common">Common tick</name>
    <name type="synonym">Acarus ricinus</name>
    <dbReference type="NCBI Taxonomy" id="34613"/>
    <lineage>
        <taxon>Eukaryota</taxon>
        <taxon>Metazoa</taxon>
        <taxon>Ecdysozoa</taxon>
        <taxon>Arthropoda</taxon>
        <taxon>Chelicerata</taxon>
        <taxon>Arachnida</taxon>
        <taxon>Acari</taxon>
        <taxon>Parasitiformes</taxon>
        <taxon>Ixodida</taxon>
        <taxon>Ixodoidea</taxon>
        <taxon>Ixodidae</taxon>
        <taxon>Ixodinae</taxon>
        <taxon>Ixodes</taxon>
    </lineage>
</organism>
<dbReference type="EMBL" id="GADI01003966">
    <property type="protein sequence ID" value="JAA69842.1"/>
    <property type="molecule type" value="mRNA"/>
</dbReference>
<accession>A0A0K8RF98</accession>
<keyword evidence="1" id="KW-0732">Signal</keyword>
<evidence type="ECO:0000256" key="1">
    <source>
        <dbReference type="SAM" id="SignalP"/>
    </source>
</evidence>
<reference evidence="2" key="1">
    <citation type="submission" date="2012-12" db="EMBL/GenBank/DDBJ databases">
        <title>Identification and characterization of a phenylalanine ammonia-lyase gene family in Isatis indigotica Fort.</title>
        <authorList>
            <person name="Liu Q."/>
            <person name="Chen J."/>
            <person name="Zhou X."/>
            <person name="Di P."/>
            <person name="Xiao Y."/>
            <person name="Xuan H."/>
            <person name="Zhang L."/>
            <person name="Chen W."/>
        </authorList>
    </citation>
    <scope>NUCLEOTIDE SEQUENCE</scope>
    <source>
        <tissue evidence="2">Salivary gland</tissue>
    </source>
</reference>
<feature type="chain" id="PRO_5005517277" evidence="1">
    <location>
        <begin position="36"/>
        <end position="259"/>
    </location>
</feature>
<dbReference type="AlphaFoldDB" id="A0A0K8RF98"/>
<evidence type="ECO:0000313" key="2">
    <source>
        <dbReference type="EMBL" id="JAA69842.1"/>
    </source>
</evidence>
<name>A0A0K8RF98_IXORI</name>
<sequence length="259" mass="29452">MGILLCRSARRNRIVSGTFAMTPCLLAFALHIVMASGVPEESVTMYPGNKNRGIPPNITIAYALDSNVHESDVTKWLQIVQEKAEAQLSATLSAQVRLENVRIWTPRSGLLDVLREVTRNGMLYPLQALDGMRIFFSMSYNPDIICLVTKASIGDGGRLSHVPGYGVYKTLCEKVVPLLLYYNKEDPEFMGTMLSGLIFESINRKRARYVDDIEKLTSRPNRIWSYLRKCNKKYKSVANPDHDYQVPLYRDELYGAYWD</sequence>